<organism evidence="1 2">
    <name type="scientific">Shigella flexneri K-227</name>
    <dbReference type="NCBI Taxonomy" id="766147"/>
    <lineage>
        <taxon>Bacteria</taxon>
        <taxon>Pseudomonadati</taxon>
        <taxon>Pseudomonadota</taxon>
        <taxon>Gammaproteobacteria</taxon>
        <taxon>Enterobacterales</taxon>
        <taxon>Enterobacteriaceae</taxon>
        <taxon>Shigella</taxon>
    </lineage>
</organism>
<gene>
    <name evidence="1" type="ORF">SFK227_1977</name>
</gene>
<dbReference type="AlphaFoldDB" id="F5NV25"/>
<protein>
    <submittedName>
        <fullName evidence="1">Uncharacterized protein</fullName>
    </submittedName>
</protein>
<reference evidence="1 2" key="1">
    <citation type="submission" date="2011-04" db="EMBL/GenBank/DDBJ databases">
        <authorList>
            <person name="Rasko D."/>
            <person name="Redman J."/>
            <person name="Daugherty S.C."/>
            <person name="Tallon L."/>
            <person name="Sadzewicz L."/>
            <person name="Jones K."/>
            <person name="Santana-Cruz I."/>
            <person name="Liu X."/>
        </authorList>
    </citation>
    <scope>NUCLEOTIDE SEQUENCE [LARGE SCALE GENOMIC DNA]</scope>
    <source>
        <strain evidence="1 2">K-227</strain>
    </source>
</reference>
<evidence type="ECO:0000313" key="1">
    <source>
        <dbReference type="EMBL" id="EGK38197.1"/>
    </source>
</evidence>
<proteinExistence type="predicted"/>
<dbReference type="Proteomes" id="UP000004520">
    <property type="component" value="Unassembled WGS sequence"/>
</dbReference>
<sequence>MVIFLAVAMQMTYSLIMRQIKRFTFYLSYTRYYRCVM</sequence>
<comment type="caution">
    <text evidence="1">The sequence shown here is derived from an EMBL/GenBank/DDBJ whole genome shotgun (WGS) entry which is preliminary data.</text>
</comment>
<name>F5NV25_SHIFL</name>
<dbReference type="EMBL" id="AFGY01000021">
    <property type="protein sequence ID" value="EGK38197.1"/>
    <property type="molecule type" value="Genomic_DNA"/>
</dbReference>
<accession>F5NV25</accession>
<dbReference type="PATRIC" id="fig|766147.3.peg.1947"/>
<evidence type="ECO:0000313" key="2">
    <source>
        <dbReference type="Proteomes" id="UP000004520"/>
    </source>
</evidence>